<dbReference type="InterPro" id="IPR001647">
    <property type="entry name" value="HTH_TetR"/>
</dbReference>
<dbReference type="Pfam" id="PF00440">
    <property type="entry name" value="TetR_N"/>
    <property type="match status" value="1"/>
</dbReference>
<evidence type="ECO:0000256" key="1">
    <source>
        <dbReference type="ARBA" id="ARBA00023125"/>
    </source>
</evidence>
<evidence type="ECO:0000259" key="3">
    <source>
        <dbReference type="PROSITE" id="PS50977"/>
    </source>
</evidence>
<evidence type="ECO:0000313" key="6">
    <source>
        <dbReference type="Proteomes" id="UP000539473"/>
    </source>
</evidence>
<dbReference type="EMBL" id="JACHFK010000002">
    <property type="protein sequence ID" value="MBB5375833.1"/>
    <property type="molecule type" value="Genomic_DNA"/>
</dbReference>
<feature type="DNA-binding region" description="H-T-H motif" evidence="2">
    <location>
        <begin position="40"/>
        <end position="59"/>
    </location>
</feature>
<evidence type="ECO:0000313" key="4">
    <source>
        <dbReference type="EMBL" id="GHF36700.1"/>
    </source>
</evidence>
<dbReference type="PROSITE" id="PS50977">
    <property type="entry name" value="HTH_TETR_2"/>
    <property type="match status" value="1"/>
</dbReference>
<dbReference type="EMBL" id="BNAJ01000002">
    <property type="protein sequence ID" value="GHF36700.1"/>
    <property type="molecule type" value="Genomic_DNA"/>
</dbReference>
<dbReference type="Proteomes" id="UP000619376">
    <property type="component" value="Unassembled WGS sequence"/>
</dbReference>
<dbReference type="InterPro" id="IPR050109">
    <property type="entry name" value="HTH-type_TetR-like_transc_reg"/>
</dbReference>
<dbReference type="RefSeq" id="WP_184110092.1">
    <property type="nucleotide sequence ID" value="NZ_BNAJ01000002.1"/>
</dbReference>
<dbReference type="PANTHER" id="PTHR30055">
    <property type="entry name" value="HTH-TYPE TRANSCRIPTIONAL REGULATOR RUTR"/>
    <property type="match status" value="1"/>
</dbReference>
<evidence type="ECO:0000256" key="2">
    <source>
        <dbReference type="PROSITE-ProRule" id="PRU00335"/>
    </source>
</evidence>
<gene>
    <name evidence="4" type="primary">ydgC</name>
    <name evidence="4" type="ORF">GCM10017781_11700</name>
    <name evidence="5" type="ORF">HNQ07_001290</name>
</gene>
<evidence type="ECO:0000313" key="7">
    <source>
        <dbReference type="Proteomes" id="UP000619376"/>
    </source>
</evidence>
<reference evidence="4" key="1">
    <citation type="journal article" date="2014" name="Int. J. Syst. Evol. Microbiol.">
        <title>Complete genome of a new Firmicutes species belonging to the dominant human colonic microbiota ('Ruminococcus bicirculans') reveals two chromosomes and a selective capacity to utilize plant glucans.</title>
        <authorList>
            <consortium name="NISC Comparative Sequencing Program"/>
            <person name="Wegmann U."/>
            <person name="Louis P."/>
            <person name="Goesmann A."/>
            <person name="Henrissat B."/>
            <person name="Duncan S.H."/>
            <person name="Flint H.J."/>
        </authorList>
    </citation>
    <scope>NUCLEOTIDE SEQUENCE</scope>
    <source>
        <strain evidence="4">CGMCC 1.18437</strain>
    </source>
</reference>
<feature type="domain" description="HTH tetR-type" evidence="3">
    <location>
        <begin position="17"/>
        <end position="77"/>
    </location>
</feature>
<protein>
    <submittedName>
        <fullName evidence="5">AcrR family transcriptional regulator</fullName>
    </submittedName>
    <submittedName>
        <fullName evidence="4">HTH-type transcriptional regulator YdgC</fullName>
    </submittedName>
</protein>
<dbReference type="PANTHER" id="PTHR30055:SF146">
    <property type="entry name" value="HTH-TYPE TRANSCRIPTIONAL DUAL REGULATOR CECR"/>
    <property type="match status" value="1"/>
</dbReference>
<accession>A0A7W8KEV5</accession>
<evidence type="ECO:0000313" key="5">
    <source>
        <dbReference type="EMBL" id="MBB5375833.1"/>
    </source>
</evidence>
<dbReference type="InterPro" id="IPR009057">
    <property type="entry name" value="Homeodomain-like_sf"/>
</dbReference>
<reference evidence="5 6" key="3">
    <citation type="submission" date="2020-08" db="EMBL/GenBank/DDBJ databases">
        <title>Genomic Encyclopedia of Type Strains, Phase IV (KMG-IV): sequencing the most valuable type-strain genomes for metagenomic binning, comparative biology and taxonomic classification.</title>
        <authorList>
            <person name="Goeker M."/>
        </authorList>
    </citation>
    <scope>NUCLEOTIDE SEQUENCE [LARGE SCALE GENOMIC DNA]</scope>
    <source>
        <strain evidence="5 6">DSM 27521</strain>
    </source>
</reference>
<reference evidence="7" key="2">
    <citation type="journal article" date="2019" name="Int. J. Syst. Evol. Microbiol.">
        <title>The Global Catalogue of Microorganisms (GCM) 10K type strain sequencing project: providing services to taxonomists for standard genome sequencing and annotation.</title>
        <authorList>
            <consortium name="The Broad Institute Genomics Platform"/>
            <consortium name="The Broad Institute Genome Sequencing Center for Infectious Disease"/>
            <person name="Wu L."/>
            <person name="Ma J."/>
        </authorList>
    </citation>
    <scope>NUCLEOTIDE SEQUENCE [LARGE SCALE GENOMIC DNA]</scope>
    <source>
        <strain evidence="7">CGMCC 1.18437</strain>
    </source>
</reference>
<keyword evidence="1 2" id="KW-0238">DNA-binding</keyword>
<dbReference type="GO" id="GO:0003700">
    <property type="term" value="F:DNA-binding transcription factor activity"/>
    <property type="evidence" value="ECO:0007669"/>
    <property type="project" value="TreeGrafter"/>
</dbReference>
<comment type="caution">
    <text evidence="5">The sequence shown here is derived from an EMBL/GenBank/DDBJ whole genome shotgun (WGS) entry which is preliminary data.</text>
</comment>
<dbReference type="SUPFAM" id="SSF46689">
    <property type="entry name" value="Homeodomain-like"/>
    <property type="match status" value="1"/>
</dbReference>
<keyword evidence="7" id="KW-1185">Reference proteome</keyword>
<dbReference type="Gene3D" id="1.10.357.10">
    <property type="entry name" value="Tetracycline Repressor, domain 2"/>
    <property type="match status" value="1"/>
</dbReference>
<dbReference type="GO" id="GO:0000976">
    <property type="term" value="F:transcription cis-regulatory region binding"/>
    <property type="evidence" value="ECO:0007669"/>
    <property type="project" value="TreeGrafter"/>
</dbReference>
<dbReference type="Proteomes" id="UP000539473">
    <property type="component" value="Unassembled WGS sequence"/>
</dbReference>
<reference evidence="4" key="4">
    <citation type="submission" date="2024-05" db="EMBL/GenBank/DDBJ databases">
        <authorList>
            <person name="Sun Q."/>
            <person name="Zhou Y."/>
        </authorList>
    </citation>
    <scope>NUCLEOTIDE SEQUENCE</scope>
    <source>
        <strain evidence="4">CGMCC 1.18437</strain>
    </source>
</reference>
<proteinExistence type="predicted"/>
<name>A0A7W8KEV5_9DEIO</name>
<sequence length="203" mass="22884">MQGDPGSPLHPQTKRHLHNTQRLRAAAIREFARHGLHGTKVSNIVAAAQLTQPSFYRTWPSKEAAFEEIVSETLRSWRDAATQIMAGPPGVTLERRMAQGLSRLYALLVADLELTHMVLREDTKNADRYLPFIDIYTTIFLDAQARGLIARTPAESLAQLYTAVTERLFYARLYTRQRSVDAAVQEAMTLLLPLFQPSPKETP</sequence>
<dbReference type="AlphaFoldDB" id="A0A7W8KEV5"/>
<organism evidence="5 6">
    <name type="scientific">Deinococcus metalli</name>
    <dbReference type="NCBI Taxonomy" id="1141878"/>
    <lineage>
        <taxon>Bacteria</taxon>
        <taxon>Thermotogati</taxon>
        <taxon>Deinococcota</taxon>
        <taxon>Deinococci</taxon>
        <taxon>Deinococcales</taxon>
        <taxon>Deinococcaceae</taxon>
        <taxon>Deinococcus</taxon>
    </lineage>
</organism>